<evidence type="ECO:0000256" key="1">
    <source>
        <dbReference type="ARBA" id="ARBA00012551"/>
    </source>
</evidence>
<dbReference type="GO" id="GO:0043138">
    <property type="term" value="F:3'-5' DNA helicase activity"/>
    <property type="evidence" value="ECO:0007669"/>
    <property type="project" value="TreeGrafter"/>
</dbReference>
<dbReference type="Proteomes" id="UP000428333">
    <property type="component" value="Linkage Group LG01"/>
</dbReference>
<dbReference type="SUPFAM" id="SSF52540">
    <property type="entry name" value="P-loop containing nucleoside triphosphate hydrolases"/>
    <property type="match status" value="1"/>
</dbReference>
<evidence type="ECO:0000313" key="8">
    <source>
        <dbReference type="Proteomes" id="UP000428333"/>
    </source>
</evidence>
<dbReference type="AlphaFoldDB" id="A0A6A4MPN4"/>
<dbReference type="Gene3D" id="3.40.50.300">
    <property type="entry name" value="P-loop containing nucleotide triphosphate hydrolases"/>
    <property type="match status" value="2"/>
</dbReference>
<dbReference type="GO" id="GO:0042555">
    <property type="term" value="C:MCM complex"/>
    <property type="evidence" value="ECO:0007669"/>
    <property type="project" value="TreeGrafter"/>
</dbReference>
<evidence type="ECO:0000256" key="3">
    <source>
        <dbReference type="ARBA" id="ARBA00022840"/>
    </source>
</evidence>
<dbReference type="OrthoDB" id="844at2759"/>
<evidence type="ECO:0000256" key="4">
    <source>
        <dbReference type="ARBA" id="ARBA00023125"/>
    </source>
</evidence>
<dbReference type="Pfam" id="PF23669">
    <property type="entry name" value="WHD_MCM2"/>
    <property type="match status" value="1"/>
</dbReference>
<dbReference type="InterPro" id="IPR041562">
    <property type="entry name" value="MCM_lid"/>
</dbReference>
<keyword evidence="2" id="KW-0547">Nucleotide-binding</keyword>
<dbReference type="InterPro" id="IPR027417">
    <property type="entry name" value="P-loop_NTPase"/>
</dbReference>
<evidence type="ECO:0000259" key="6">
    <source>
        <dbReference type="PROSITE" id="PS50051"/>
    </source>
</evidence>
<reference evidence="7 8" key="1">
    <citation type="journal article" date="2019" name="Genome Biol. Evol.">
        <title>The Rhododendron genome and chromosomal organization provide insight into shared whole-genome duplications across the heath family (Ericaceae).</title>
        <authorList>
            <person name="Soza V.L."/>
            <person name="Lindsley D."/>
            <person name="Waalkes A."/>
            <person name="Ramage E."/>
            <person name="Patwardhan R.P."/>
            <person name="Burton J.N."/>
            <person name="Adey A."/>
            <person name="Kumar A."/>
            <person name="Qiu R."/>
            <person name="Shendure J."/>
            <person name="Hall B."/>
        </authorList>
    </citation>
    <scope>NUCLEOTIDE SEQUENCE [LARGE SCALE GENOMIC DNA]</scope>
    <source>
        <strain evidence="7">RSF 1966-606</strain>
    </source>
</reference>
<gene>
    <name evidence="7" type="ORF">C3L33_00961</name>
</gene>
<dbReference type="InterPro" id="IPR001208">
    <property type="entry name" value="MCM_dom"/>
</dbReference>
<dbReference type="GO" id="GO:0005634">
    <property type="term" value="C:nucleus"/>
    <property type="evidence" value="ECO:0007669"/>
    <property type="project" value="TreeGrafter"/>
</dbReference>
<keyword evidence="4" id="KW-0238">DNA-binding</keyword>
<keyword evidence="3" id="KW-0067">ATP-binding</keyword>
<dbReference type="Gene3D" id="3.30.1640.10">
    <property type="entry name" value="mini-chromosome maintenance (MCM) complex, chain A, domain 1"/>
    <property type="match status" value="1"/>
</dbReference>
<dbReference type="GO" id="GO:0003697">
    <property type="term" value="F:single-stranded DNA binding"/>
    <property type="evidence" value="ECO:0007669"/>
    <property type="project" value="TreeGrafter"/>
</dbReference>
<evidence type="ECO:0000256" key="5">
    <source>
        <dbReference type="SAM" id="MobiDB-lite"/>
    </source>
</evidence>
<proteinExistence type="predicted"/>
<comment type="caution">
    <text evidence="7">The sequence shown here is derived from an EMBL/GenBank/DDBJ whole genome shotgun (WGS) entry which is preliminary data.</text>
</comment>
<feature type="compositionally biased region" description="Basic and acidic residues" evidence="5">
    <location>
        <begin position="551"/>
        <end position="562"/>
    </location>
</feature>
<dbReference type="Pfam" id="PF00493">
    <property type="entry name" value="MCM"/>
    <property type="match status" value="2"/>
</dbReference>
<evidence type="ECO:0000256" key="2">
    <source>
        <dbReference type="ARBA" id="ARBA00022741"/>
    </source>
</evidence>
<dbReference type="EC" id="3.6.4.12" evidence="1"/>
<evidence type="ECO:0000313" key="7">
    <source>
        <dbReference type="EMBL" id="KAE9467128.1"/>
    </source>
</evidence>
<dbReference type="PANTHER" id="PTHR11630">
    <property type="entry name" value="DNA REPLICATION LICENSING FACTOR MCM FAMILY MEMBER"/>
    <property type="match status" value="1"/>
</dbReference>
<dbReference type="SMART" id="SM00350">
    <property type="entry name" value="MCM"/>
    <property type="match status" value="1"/>
</dbReference>
<feature type="non-terminal residue" evidence="7">
    <location>
        <position position="1"/>
    </location>
</feature>
<dbReference type="InterPro" id="IPR059098">
    <property type="entry name" value="WHD_MCM2"/>
</dbReference>
<feature type="region of interest" description="Disordered" evidence="5">
    <location>
        <begin position="551"/>
        <end position="576"/>
    </location>
</feature>
<sequence length="757" mass="85697">MAASLSAKASPPPLHDQANLGLAALTRTVVNRSWEQSLKDLMVAVVILLALMKKQCQNAKCKWHSGMFTQWLSAQPTSKDLDLWQGGAKQSHLMYGMHVNGLGRISMLWRAMGRGPAPENEIRMRITTGLLNDPELILGLPTTARNDEDTDAMQSSPVLLTIDEMDEEGEFKMYRVQGTLREWVTRDEVRRFIVKKFKEFLRTYHKSNNDEDMVYVRQIDEMVLADAPQSVLEVMEEVAKIVVFELHPKYKQIHQKIYVRTTNFPVYDQIRNIRTHIRRSGLVRAQNASLKDNSLSVLSRQFIGITRNLLSERARELCLQEVTSIYTNNFDLSLNTKNGFPVFATVVEANYVTKKQDLFSAYKLTEEDKEEIEKLSKDPNIGEKIIKSIAPSIYGHEDIKTAIALAMFRGQEKNGKHRLYGDINVLLLGDPGTAKSQFLKYVEKTGHRAVYTTGKGASAVGLTAAVHKDPQWSSKVSAYQRLGLSFLSNVIAAANPIGGRYDSSKTFSQNAELTDPIVSRFDILYVLKDIVGPIKDEMLAKFVVDSHFKSQPEGANKEDKSGTDFQDEFDPSAMPLDTDILPQDLLKKYITYAKFNVVPSLHDADLNKLQEVYAELRRESSHGQGVPIAVRHIESMIRMSETLKHMQGCTSGSMLLKDFNELILHLLRGLVKDPLHFEEIISGSTLNLSHIDVKLEELQSKALDYEITDLKPFFSSTLFTRGNFELDEEPFFSSTLFSRGNFELDEERGLIRHHLSR</sequence>
<dbReference type="PANTHER" id="PTHR11630:SF44">
    <property type="entry name" value="DNA REPLICATION LICENSING FACTOR MCM2"/>
    <property type="match status" value="1"/>
</dbReference>
<protein>
    <recommendedName>
        <fullName evidence="1">DNA helicase</fullName>
        <ecNumber evidence="1">3.6.4.12</ecNumber>
    </recommendedName>
</protein>
<dbReference type="PROSITE" id="PS50051">
    <property type="entry name" value="MCM_2"/>
    <property type="match status" value="1"/>
</dbReference>
<dbReference type="Pfam" id="PF17855">
    <property type="entry name" value="MCM_lid"/>
    <property type="match status" value="1"/>
</dbReference>
<dbReference type="GO" id="GO:0000727">
    <property type="term" value="P:double-strand break repair via break-induced replication"/>
    <property type="evidence" value="ECO:0007669"/>
    <property type="project" value="TreeGrafter"/>
</dbReference>
<dbReference type="GO" id="GO:0005524">
    <property type="term" value="F:ATP binding"/>
    <property type="evidence" value="ECO:0007669"/>
    <property type="project" value="UniProtKB-KW"/>
</dbReference>
<dbReference type="EMBL" id="QEFC01000053">
    <property type="protein sequence ID" value="KAE9467128.1"/>
    <property type="molecule type" value="Genomic_DNA"/>
</dbReference>
<keyword evidence="8" id="KW-1185">Reference proteome</keyword>
<organism evidence="7 8">
    <name type="scientific">Rhododendron williamsianum</name>
    <dbReference type="NCBI Taxonomy" id="262921"/>
    <lineage>
        <taxon>Eukaryota</taxon>
        <taxon>Viridiplantae</taxon>
        <taxon>Streptophyta</taxon>
        <taxon>Embryophyta</taxon>
        <taxon>Tracheophyta</taxon>
        <taxon>Spermatophyta</taxon>
        <taxon>Magnoliopsida</taxon>
        <taxon>eudicotyledons</taxon>
        <taxon>Gunneridae</taxon>
        <taxon>Pentapetalae</taxon>
        <taxon>asterids</taxon>
        <taxon>Ericales</taxon>
        <taxon>Ericaceae</taxon>
        <taxon>Ericoideae</taxon>
        <taxon>Rhodoreae</taxon>
        <taxon>Rhododendron</taxon>
    </lineage>
</organism>
<dbReference type="InterPro" id="IPR031327">
    <property type="entry name" value="MCM"/>
</dbReference>
<accession>A0A6A4MPN4</accession>
<name>A0A6A4MPN4_9ERIC</name>
<dbReference type="GO" id="GO:1902975">
    <property type="term" value="P:mitotic DNA replication initiation"/>
    <property type="evidence" value="ECO:0007669"/>
    <property type="project" value="TreeGrafter"/>
</dbReference>
<feature type="domain" description="MCM C-terminal AAA(+) ATPase" evidence="6">
    <location>
        <begin position="381"/>
        <end position="543"/>
    </location>
</feature>
<dbReference type="GO" id="GO:0017116">
    <property type="term" value="F:single-stranded DNA helicase activity"/>
    <property type="evidence" value="ECO:0007669"/>
    <property type="project" value="TreeGrafter"/>
</dbReference>